<evidence type="ECO:0000256" key="2">
    <source>
        <dbReference type="ARBA" id="ARBA00022475"/>
    </source>
</evidence>
<feature type="transmembrane region" description="Helical" evidence="6">
    <location>
        <begin position="12"/>
        <end position="40"/>
    </location>
</feature>
<dbReference type="GeneID" id="113501659"/>
<evidence type="ECO:0000256" key="5">
    <source>
        <dbReference type="ARBA" id="ARBA00023136"/>
    </source>
</evidence>
<dbReference type="Proteomes" id="UP000322000">
    <property type="component" value="Chromosome 16"/>
</dbReference>
<comment type="subcellular location">
    <subcellularLocation>
        <location evidence="1">Cell membrane</location>
        <topology evidence="1">Multi-pass membrane protein</topology>
    </subcellularLocation>
</comment>
<dbReference type="OrthoDB" id="5062115at2759"/>
<dbReference type="AlphaFoldDB" id="A0A7E5WEQ4"/>
<dbReference type="InterPro" id="IPR002350">
    <property type="entry name" value="Kazal_dom"/>
</dbReference>
<dbReference type="GO" id="GO:0043252">
    <property type="term" value="P:sodium-independent organic anion transport"/>
    <property type="evidence" value="ECO:0007669"/>
    <property type="project" value="TreeGrafter"/>
</dbReference>
<feature type="transmembrane region" description="Helical" evidence="6">
    <location>
        <begin position="179"/>
        <end position="199"/>
    </location>
</feature>
<dbReference type="GO" id="GO:0016323">
    <property type="term" value="C:basolateral plasma membrane"/>
    <property type="evidence" value="ECO:0007669"/>
    <property type="project" value="TreeGrafter"/>
</dbReference>
<proteinExistence type="predicted"/>
<dbReference type="RefSeq" id="XP_026738636.1">
    <property type="nucleotide sequence ID" value="XM_026882835.1"/>
</dbReference>
<reference evidence="9" key="1">
    <citation type="submission" date="2025-08" db="UniProtKB">
        <authorList>
            <consortium name="RefSeq"/>
        </authorList>
    </citation>
    <scope>IDENTIFICATION</scope>
</reference>
<keyword evidence="8" id="KW-1185">Reference proteome</keyword>
<feature type="transmembrane region" description="Helical" evidence="6">
    <location>
        <begin position="488"/>
        <end position="510"/>
    </location>
</feature>
<feature type="domain" description="Kazal-like" evidence="7">
    <location>
        <begin position="373"/>
        <end position="431"/>
    </location>
</feature>
<keyword evidence="4 6" id="KW-1133">Transmembrane helix</keyword>
<dbReference type="KEGG" id="tnl:113501659"/>
<evidence type="ECO:0000313" key="8">
    <source>
        <dbReference type="Proteomes" id="UP000322000"/>
    </source>
</evidence>
<keyword evidence="5 6" id="KW-0472">Membrane</keyword>
<name>A0A7E5WEQ4_TRINI</name>
<dbReference type="InterPro" id="IPR004156">
    <property type="entry name" value="OATP"/>
</dbReference>
<feature type="transmembrane region" description="Helical" evidence="6">
    <location>
        <begin position="337"/>
        <end position="359"/>
    </location>
</feature>
<feature type="transmembrane region" description="Helical" evidence="6">
    <location>
        <begin position="308"/>
        <end position="325"/>
    </location>
</feature>
<evidence type="ECO:0000256" key="6">
    <source>
        <dbReference type="SAM" id="Phobius"/>
    </source>
</evidence>
<accession>A0A7E5WEQ4</accession>
<feature type="transmembrane region" description="Helical" evidence="6">
    <location>
        <begin position="260"/>
        <end position="281"/>
    </location>
</feature>
<dbReference type="PANTHER" id="PTHR11388">
    <property type="entry name" value="ORGANIC ANION TRANSPORTER"/>
    <property type="match status" value="1"/>
</dbReference>
<organism evidence="8 9">
    <name type="scientific">Trichoplusia ni</name>
    <name type="common">Cabbage looper</name>
    <dbReference type="NCBI Taxonomy" id="7111"/>
    <lineage>
        <taxon>Eukaryota</taxon>
        <taxon>Metazoa</taxon>
        <taxon>Ecdysozoa</taxon>
        <taxon>Arthropoda</taxon>
        <taxon>Hexapoda</taxon>
        <taxon>Insecta</taxon>
        <taxon>Pterygota</taxon>
        <taxon>Neoptera</taxon>
        <taxon>Endopterygota</taxon>
        <taxon>Lepidoptera</taxon>
        <taxon>Glossata</taxon>
        <taxon>Ditrysia</taxon>
        <taxon>Noctuoidea</taxon>
        <taxon>Noctuidae</taxon>
        <taxon>Plusiinae</taxon>
        <taxon>Trichoplusia</taxon>
    </lineage>
</organism>
<gene>
    <name evidence="9" type="primary">LOC113501659</name>
</gene>
<dbReference type="PROSITE" id="PS51465">
    <property type="entry name" value="KAZAL_2"/>
    <property type="match status" value="1"/>
</dbReference>
<feature type="transmembrane region" description="Helical" evidence="6">
    <location>
        <begin position="146"/>
        <end position="167"/>
    </location>
</feature>
<feature type="transmembrane region" description="Helical" evidence="6">
    <location>
        <begin position="90"/>
        <end position="109"/>
    </location>
</feature>
<sequence>MMLKGETIVHKLWYFLSTYVLTLKRFDLFLQGSLLIVILLETNVYLLLKRDATDGHHPALVEDYVLLGAAGLEFCLAAVVAWWGRGRRNLALSGWLAVTSAAGLLVLAFPHANVNPIDVELCGGDKVSSFFSNQIVDGNLSPRTSFLIITVMLCALTKVSIWSHGFTYLDDHDPQNGPYFYGILISIRLSLGLSGHNWLRPSSVTEDWWKSHLSLCMLTFMFSVLFTLFPRRMPNCQTEETVGSDTGLFSSLGRLLRNRALVLQTLGLSTLSAGVFGFVHYDRDYVQARFHIEAIRQDPRTSRTVTDIFRSLVIIFFVMIFRVRFSAQRIDGVKSNTASRVAGVVAIFVAVFFTVLTIVGCDVGEIQGLKNWEFEQPTCSQACGCTSERYGFSPVCELQSRTTYFSPCNAGCTSVEDLNGVLLYDRCSCGAGAGRAVRGACSMTSCRLAFAAYQILYTVMLAVSASCFLMQGMAVVRSVRAADKALAVGASSALVALLGFGLGHLVYMLISYLTCMYWSGGSCQLHYTWLWAAGAASAALAAVTSLLSLAASKARHDRHEPPTTEL</sequence>
<dbReference type="FunCoup" id="A0A7E5WEQ4">
    <property type="interactions" value="23"/>
</dbReference>
<protein>
    <submittedName>
        <fullName evidence="9">Solute carrier organic anion transporter family member 2B1-like</fullName>
    </submittedName>
</protein>
<feature type="transmembrane region" description="Helical" evidence="6">
    <location>
        <begin position="455"/>
        <end position="476"/>
    </location>
</feature>
<evidence type="ECO:0000256" key="4">
    <source>
        <dbReference type="ARBA" id="ARBA00022989"/>
    </source>
</evidence>
<evidence type="ECO:0000313" key="9">
    <source>
        <dbReference type="RefSeq" id="XP_026738636.1"/>
    </source>
</evidence>
<dbReference type="PANTHER" id="PTHR11388:SF158">
    <property type="entry name" value="ORGANIC ANION TRANSPORTING POLYPEPTIDE 33EB"/>
    <property type="match status" value="1"/>
</dbReference>
<dbReference type="InParanoid" id="A0A7E5WEQ4"/>
<feature type="transmembrane region" description="Helical" evidence="6">
    <location>
        <begin position="530"/>
        <end position="551"/>
    </location>
</feature>
<feature type="transmembrane region" description="Helical" evidence="6">
    <location>
        <begin position="64"/>
        <end position="83"/>
    </location>
</feature>
<evidence type="ECO:0000259" key="7">
    <source>
        <dbReference type="PROSITE" id="PS51465"/>
    </source>
</evidence>
<dbReference type="Pfam" id="PF03137">
    <property type="entry name" value="OATP"/>
    <property type="match status" value="1"/>
</dbReference>
<evidence type="ECO:0000256" key="1">
    <source>
        <dbReference type="ARBA" id="ARBA00004651"/>
    </source>
</evidence>
<keyword evidence="3 6" id="KW-0812">Transmembrane</keyword>
<evidence type="ECO:0000256" key="3">
    <source>
        <dbReference type="ARBA" id="ARBA00022692"/>
    </source>
</evidence>
<feature type="transmembrane region" description="Helical" evidence="6">
    <location>
        <begin position="211"/>
        <end position="229"/>
    </location>
</feature>
<dbReference type="GO" id="GO:0015347">
    <property type="term" value="F:sodium-independent organic anion transmembrane transporter activity"/>
    <property type="evidence" value="ECO:0007669"/>
    <property type="project" value="TreeGrafter"/>
</dbReference>
<keyword evidence="2" id="KW-1003">Cell membrane</keyword>